<proteinExistence type="predicted"/>
<dbReference type="EMBL" id="HBUF01048492">
    <property type="protein sequence ID" value="CAG6620786.1"/>
    <property type="molecule type" value="Transcribed_RNA"/>
</dbReference>
<sequence length="107" mass="11933">MAHFGRGLRVHFGGHVYDKRLQIERALPVLTAHAVELGIPESGGLHQRLFQILGGLLADCGVVHGSLSINQFLCLFFPHELLHFFVLLGKVHKHDVHYVGTLYSCQP</sequence>
<evidence type="ECO:0000313" key="1">
    <source>
        <dbReference type="EMBL" id="CAG6620786.1"/>
    </source>
</evidence>
<dbReference type="AlphaFoldDB" id="A0A8D8M582"/>
<protein>
    <submittedName>
        <fullName evidence="1">Uncharacterized protein</fullName>
    </submittedName>
</protein>
<reference evidence="1" key="1">
    <citation type="submission" date="2021-05" db="EMBL/GenBank/DDBJ databases">
        <authorList>
            <person name="Alioto T."/>
            <person name="Alioto T."/>
            <person name="Gomez Garrido J."/>
        </authorList>
    </citation>
    <scope>NUCLEOTIDE SEQUENCE</scope>
</reference>
<name>A0A8D8M582_9HEMI</name>
<accession>A0A8D8M582</accession>
<organism evidence="1">
    <name type="scientific">Cacopsylla melanoneura</name>
    <dbReference type="NCBI Taxonomy" id="428564"/>
    <lineage>
        <taxon>Eukaryota</taxon>
        <taxon>Metazoa</taxon>
        <taxon>Ecdysozoa</taxon>
        <taxon>Arthropoda</taxon>
        <taxon>Hexapoda</taxon>
        <taxon>Insecta</taxon>
        <taxon>Pterygota</taxon>
        <taxon>Neoptera</taxon>
        <taxon>Paraneoptera</taxon>
        <taxon>Hemiptera</taxon>
        <taxon>Sternorrhyncha</taxon>
        <taxon>Psylloidea</taxon>
        <taxon>Psyllidae</taxon>
        <taxon>Psyllinae</taxon>
        <taxon>Cacopsylla</taxon>
    </lineage>
</organism>